<dbReference type="EMBL" id="QLMG01000043">
    <property type="protein sequence ID" value="RAK12390.1"/>
    <property type="molecule type" value="Genomic_DNA"/>
</dbReference>
<feature type="signal peptide" evidence="2">
    <location>
        <begin position="1"/>
        <end position="18"/>
    </location>
</feature>
<dbReference type="AlphaFoldDB" id="A0A327XUM6"/>
<name>A0A327XUM6_9RHOB</name>
<reference evidence="4 5" key="1">
    <citation type="submission" date="2018-06" db="EMBL/GenBank/DDBJ databases">
        <title>Genomic Encyclopedia of Archaeal and Bacterial Type Strains, Phase II (KMG-II): from individual species to whole genera.</title>
        <authorList>
            <person name="Goeker M."/>
        </authorList>
    </citation>
    <scope>NUCLEOTIDE SEQUENCE [LARGE SCALE GENOMIC DNA]</scope>
    <source>
        <strain evidence="4 5">DSM 22011</strain>
    </source>
</reference>
<feature type="chain" id="PRO_5016256013" evidence="2">
    <location>
        <begin position="19"/>
        <end position="289"/>
    </location>
</feature>
<gene>
    <name evidence="4" type="ORF">ATI53_104328</name>
</gene>
<protein>
    <submittedName>
        <fullName evidence="4">Extensin-like protein</fullName>
    </submittedName>
</protein>
<evidence type="ECO:0000259" key="3">
    <source>
        <dbReference type="Pfam" id="PF06904"/>
    </source>
</evidence>
<feature type="domain" description="Extensin-like C-terminal" evidence="3">
    <location>
        <begin position="138"/>
        <end position="289"/>
    </location>
</feature>
<evidence type="ECO:0000256" key="1">
    <source>
        <dbReference type="SAM" id="MobiDB-lite"/>
    </source>
</evidence>
<dbReference type="OrthoDB" id="9809788at2"/>
<proteinExistence type="predicted"/>
<dbReference type="Pfam" id="PF06904">
    <property type="entry name" value="Extensin-like_C"/>
    <property type="match status" value="1"/>
</dbReference>
<dbReference type="InterPro" id="IPR009683">
    <property type="entry name" value="Extensin-like_C"/>
</dbReference>
<sequence length="289" mass="30361">MRPGLLFAVLALATQAMAEAPATSLRPPPKGDVIAQPLRPQPRPEGATPNLHQTLGQHLRGAGIPGFIPEDVVGTLSRASAFAGVSAQAVGLSRLPVLRPNSLVRRVMSQREARRKGAICGDPAIQGEPVGFVPGRIRGCGIEDAVKVHSVSGVALSQSAMLDCTTAKALKRWVNKGVKPAVGRLGGGAAGLRVAAHYACRTRNNVPGAKVSEHGRGHAIDISGVFLANGDEISVLRDWHSGPKGRALRRLHKSGCGIFGTTLGPGSDGYHEDHLHYDTARHRGGPYCR</sequence>
<evidence type="ECO:0000256" key="2">
    <source>
        <dbReference type="SAM" id="SignalP"/>
    </source>
</evidence>
<organism evidence="4 5">
    <name type="scientific">Salipiger aestuarii</name>
    <dbReference type="NCBI Taxonomy" id="568098"/>
    <lineage>
        <taxon>Bacteria</taxon>
        <taxon>Pseudomonadati</taxon>
        <taxon>Pseudomonadota</taxon>
        <taxon>Alphaproteobacteria</taxon>
        <taxon>Rhodobacterales</taxon>
        <taxon>Roseobacteraceae</taxon>
        <taxon>Salipiger</taxon>
    </lineage>
</organism>
<comment type="caution">
    <text evidence="4">The sequence shown here is derived from an EMBL/GenBank/DDBJ whole genome shotgun (WGS) entry which is preliminary data.</text>
</comment>
<keyword evidence="2" id="KW-0732">Signal</keyword>
<dbReference type="Proteomes" id="UP000249165">
    <property type="component" value="Unassembled WGS sequence"/>
</dbReference>
<accession>A0A327XUM6</accession>
<evidence type="ECO:0000313" key="5">
    <source>
        <dbReference type="Proteomes" id="UP000249165"/>
    </source>
</evidence>
<evidence type="ECO:0000313" key="4">
    <source>
        <dbReference type="EMBL" id="RAK12390.1"/>
    </source>
</evidence>
<keyword evidence="5" id="KW-1185">Reference proteome</keyword>
<feature type="region of interest" description="Disordered" evidence="1">
    <location>
        <begin position="20"/>
        <end position="51"/>
    </location>
</feature>
<dbReference type="RefSeq" id="WP_111551025.1">
    <property type="nucleotide sequence ID" value="NZ_LIGK01000042.1"/>
</dbReference>